<dbReference type="KEGG" id="mro:MROS_1814"/>
<dbReference type="PANTHER" id="PTHR10151:SF120">
    <property type="entry name" value="BIS(5'-ADENOSYL)-TRIPHOSPHATASE"/>
    <property type="match status" value="1"/>
</dbReference>
<name>I6YWU7_MELRP</name>
<dbReference type="OrthoDB" id="9766127at2"/>
<dbReference type="SUPFAM" id="SSF53649">
    <property type="entry name" value="Alkaline phosphatase-like"/>
    <property type="match status" value="1"/>
</dbReference>
<dbReference type="STRING" id="1191523.MROS_1814"/>
<sequence>MKRYIICLFLFFTTLAYAGNKPYVILISFDGFRWDYLDRELTPNLNKLADEGVRALSLRPAFPSKTFPNHISLITGMYPDNHGIIGNYFKDTIKHKEYSLGDTAAVKEPFWYLGEAFWETAERNGIVTASYFWPGSEISLDYRRPTYYEKYDHNRSYREKVKGIINWLKLPDDKRPHFITLYFHDTDTYGHDYGPDSPETNRAIAYLDSVTAYLVNEIDKTNLKDSVNYIFVSDHGMTAIAPERTINIEEIIEKYKCSFQYDGPVMFVNPPKDKTEEVYDLLKKSENHFKVYKKEEMPDYYHFSSHPFIYRLILVADLGWSLRTNEAPEWLDEAKGNHGYDNNLIDMHGIFLAHGPAFKSSYKTGTLWNIDLYPLLCKIFGISTRSNIDGKLERIEFILKEN</sequence>
<dbReference type="Pfam" id="PF01663">
    <property type="entry name" value="Phosphodiest"/>
    <property type="match status" value="1"/>
</dbReference>
<reference evidence="1 2" key="1">
    <citation type="journal article" date="2013" name="PLoS ONE">
        <title>Genomic analysis of Melioribacter roseus, facultatively anaerobic organotrophic bacterium representing a novel deep lineage within Bacteriodetes/Chlorobi group.</title>
        <authorList>
            <person name="Kadnikov V.V."/>
            <person name="Mardanov A.V."/>
            <person name="Podosokorskaya O.A."/>
            <person name="Gavrilov S.N."/>
            <person name="Kublanov I.V."/>
            <person name="Beletsky A.V."/>
            <person name="Bonch-Osmolovskaya E.A."/>
            <person name="Ravin N.V."/>
        </authorList>
    </citation>
    <scope>NUCLEOTIDE SEQUENCE [LARGE SCALE GENOMIC DNA]</scope>
    <source>
        <strain evidence="2">JCM 17771 / P3M-2</strain>
    </source>
</reference>
<dbReference type="Gene3D" id="3.30.1360.180">
    <property type="match status" value="1"/>
</dbReference>
<dbReference type="InterPro" id="IPR002591">
    <property type="entry name" value="Phosphodiest/P_Trfase"/>
</dbReference>
<dbReference type="AlphaFoldDB" id="I6YWU7"/>
<dbReference type="InterPro" id="IPR017850">
    <property type="entry name" value="Alkaline_phosphatase_core_sf"/>
</dbReference>
<evidence type="ECO:0000313" key="2">
    <source>
        <dbReference type="Proteomes" id="UP000009011"/>
    </source>
</evidence>
<dbReference type="PATRIC" id="fig|1191523.3.peg.1925"/>
<dbReference type="CDD" id="cd16018">
    <property type="entry name" value="Enpp"/>
    <property type="match status" value="1"/>
</dbReference>
<proteinExistence type="predicted"/>
<dbReference type="RefSeq" id="WP_014856479.1">
    <property type="nucleotide sequence ID" value="NC_018178.1"/>
</dbReference>
<organism evidence="1 2">
    <name type="scientific">Melioribacter roseus (strain DSM 23840 / JCM 17771 / VKM B-2668 / P3M-2)</name>
    <dbReference type="NCBI Taxonomy" id="1191523"/>
    <lineage>
        <taxon>Bacteria</taxon>
        <taxon>Pseudomonadati</taxon>
        <taxon>Ignavibacteriota</taxon>
        <taxon>Ignavibacteria</taxon>
        <taxon>Ignavibacteriales</taxon>
        <taxon>Melioribacteraceae</taxon>
        <taxon>Melioribacter</taxon>
    </lineage>
</organism>
<dbReference type="Gene3D" id="3.40.720.10">
    <property type="entry name" value="Alkaline Phosphatase, subunit A"/>
    <property type="match status" value="1"/>
</dbReference>
<dbReference type="eggNOG" id="COG1524">
    <property type="taxonomic scope" value="Bacteria"/>
</dbReference>
<dbReference type="HOGENOM" id="CLU_017594_1_1_10"/>
<accession>I6YWU7</accession>
<dbReference type="Proteomes" id="UP000009011">
    <property type="component" value="Chromosome"/>
</dbReference>
<gene>
    <name evidence="1" type="ordered locus">MROS_1814</name>
</gene>
<protein>
    <submittedName>
        <fullName evidence="1">Phosphodiesterase I</fullName>
    </submittedName>
</protein>
<keyword evidence="2" id="KW-1185">Reference proteome</keyword>
<dbReference type="EMBL" id="CP003557">
    <property type="protein sequence ID" value="AFN75047.1"/>
    <property type="molecule type" value="Genomic_DNA"/>
</dbReference>
<dbReference type="PANTHER" id="PTHR10151">
    <property type="entry name" value="ECTONUCLEOTIDE PYROPHOSPHATASE/PHOSPHODIESTERASE"/>
    <property type="match status" value="1"/>
</dbReference>
<evidence type="ECO:0000313" key="1">
    <source>
        <dbReference type="EMBL" id="AFN75047.1"/>
    </source>
</evidence>
<dbReference type="GO" id="GO:0016787">
    <property type="term" value="F:hydrolase activity"/>
    <property type="evidence" value="ECO:0007669"/>
    <property type="project" value="UniProtKB-ARBA"/>
</dbReference>